<dbReference type="KEGG" id="lch:Lcho_2178"/>
<gene>
    <name evidence="1" type="ordered locus">Lcho_2178</name>
</gene>
<dbReference type="AlphaFoldDB" id="B1Y2V2"/>
<reference evidence="1 2" key="1">
    <citation type="submission" date="2008-03" db="EMBL/GenBank/DDBJ databases">
        <title>Complete sequence of Leptothrix cholodnii SP-6.</title>
        <authorList>
            <consortium name="US DOE Joint Genome Institute"/>
            <person name="Copeland A."/>
            <person name="Lucas S."/>
            <person name="Lapidus A."/>
            <person name="Glavina del Rio T."/>
            <person name="Dalin E."/>
            <person name="Tice H."/>
            <person name="Bruce D."/>
            <person name="Goodwin L."/>
            <person name="Pitluck S."/>
            <person name="Chertkov O."/>
            <person name="Brettin T."/>
            <person name="Detter J.C."/>
            <person name="Han C."/>
            <person name="Kuske C.R."/>
            <person name="Schmutz J."/>
            <person name="Larimer F."/>
            <person name="Land M."/>
            <person name="Hauser L."/>
            <person name="Kyrpides N."/>
            <person name="Lykidis A."/>
            <person name="Emerson D."/>
            <person name="Richardson P."/>
        </authorList>
    </citation>
    <scope>NUCLEOTIDE SEQUENCE [LARGE SCALE GENOMIC DNA]</scope>
    <source>
        <strain evidence="2">ATCC 51168 / LMG 8142 / SP-6</strain>
    </source>
</reference>
<dbReference type="RefSeq" id="WP_012347204.1">
    <property type="nucleotide sequence ID" value="NC_010524.1"/>
</dbReference>
<accession>B1Y2V2</accession>
<sequence precursor="true">MRKSCRRKRYDPDCNPVRLALFASRPTQAQDLASLRTIELMSLAALDEGRATAADRATLRRMCLVSAELGRAGIGAEALPLVERAEAALRRCGAGGAADDRLVLRELLDAYDQQRDMTSWAELDRAVHRALWGRVR</sequence>
<evidence type="ECO:0000313" key="2">
    <source>
        <dbReference type="Proteomes" id="UP000001693"/>
    </source>
</evidence>
<dbReference type="Proteomes" id="UP000001693">
    <property type="component" value="Chromosome"/>
</dbReference>
<keyword evidence="2" id="KW-1185">Reference proteome</keyword>
<name>B1Y2V2_LEPCP</name>
<evidence type="ECO:0000313" key="1">
    <source>
        <dbReference type="EMBL" id="ACB34444.1"/>
    </source>
</evidence>
<dbReference type="HOGENOM" id="CLU_1872864_0_0_4"/>
<dbReference type="EMBL" id="CP001013">
    <property type="protein sequence ID" value="ACB34444.1"/>
    <property type="molecule type" value="Genomic_DNA"/>
</dbReference>
<organism evidence="1 2">
    <name type="scientific">Leptothrix cholodnii (strain ATCC 51168 / LMG 8142 / SP-6)</name>
    <name type="common">Leptothrix discophora (strain SP-6)</name>
    <dbReference type="NCBI Taxonomy" id="395495"/>
    <lineage>
        <taxon>Bacteria</taxon>
        <taxon>Pseudomonadati</taxon>
        <taxon>Pseudomonadota</taxon>
        <taxon>Betaproteobacteria</taxon>
        <taxon>Burkholderiales</taxon>
        <taxon>Sphaerotilaceae</taxon>
        <taxon>Leptothrix</taxon>
    </lineage>
</organism>
<protein>
    <submittedName>
        <fullName evidence="1">Uncharacterized protein</fullName>
    </submittedName>
</protein>
<proteinExistence type="predicted"/>